<feature type="domain" description="Glycosyltransferase 2-like" evidence="1">
    <location>
        <begin position="10"/>
        <end position="132"/>
    </location>
</feature>
<accession>A0A0E9M2W3</accession>
<evidence type="ECO:0000313" key="3">
    <source>
        <dbReference type="Proteomes" id="UP000032900"/>
    </source>
</evidence>
<dbReference type="Gene3D" id="3.90.550.10">
    <property type="entry name" value="Spore Coat Polysaccharide Biosynthesis Protein SpsA, Chain A"/>
    <property type="match status" value="1"/>
</dbReference>
<dbReference type="EMBL" id="BAZW01000049">
    <property type="protein sequence ID" value="GAO31480.1"/>
    <property type="molecule type" value="Genomic_DNA"/>
</dbReference>
<dbReference type="PANTHER" id="PTHR22916:SF3">
    <property type="entry name" value="UDP-GLCNAC:BETAGAL BETA-1,3-N-ACETYLGLUCOSAMINYLTRANSFERASE-LIKE PROTEIN 1"/>
    <property type="match status" value="1"/>
</dbReference>
<gene>
    <name evidence="2" type="ORF">JCM15548_13844</name>
</gene>
<dbReference type="AlphaFoldDB" id="A0A0E9M2W3"/>
<evidence type="ECO:0000313" key="2">
    <source>
        <dbReference type="EMBL" id="GAO31480.1"/>
    </source>
</evidence>
<dbReference type="OrthoDB" id="9815829at2"/>
<protein>
    <submittedName>
        <fullName evidence="2">Glycosyltransferase</fullName>
    </submittedName>
</protein>
<dbReference type="GO" id="GO:0016758">
    <property type="term" value="F:hexosyltransferase activity"/>
    <property type="evidence" value="ECO:0007669"/>
    <property type="project" value="UniProtKB-ARBA"/>
</dbReference>
<dbReference type="STRING" id="1236989.JCM15548_13844"/>
<dbReference type="InterPro" id="IPR029044">
    <property type="entry name" value="Nucleotide-diphossugar_trans"/>
</dbReference>
<proteinExistence type="predicted"/>
<organism evidence="2 3">
    <name type="scientific">Geofilum rubicundum JCM 15548</name>
    <dbReference type="NCBI Taxonomy" id="1236989"/>
    <lineage>
        <taxon>Bacteria</taxon>
        <taxon>Pseudomonadati</taxon>
        <taxon>Bacteroidota</taxon>
        <taxon>Bacteroidia</taxon>
        <taxon>Marinilabiliales</taxon>
        <taxon>Marinilabiliaceae</taxon>
        <taxon>Geofilum</taxon>
    </lineage>
</organism>
<dbReference type="InterPro" id="IPR001173">
    <property type="entry name" value="Glyco_trans_2-like"/>
</dbReference>
<comment type="caution">
    <text evidence="2">The sequence shown here is derived from an EMBL/GenBank/DDBJ whole genome shotgun (WGS) entry which is preliminary data.</text>
</comment>
<name>A0A0E9M2W3_9BACT</name>
<dbReference type="PANTHER" id="PTHR22916">
    <property type="entry name" value="GLYCOSYLTRANSFERASE"/>
    <property type="match status" value="1"/>
</dbReference>
<reference evidence="2 3" key="1">
    <citation type="journal article" date="2015" name="Microbes Environ.">
        <title>Distribution and evolution of nitrogen fixation genes in the phylum bacteroidetes.</title>
        <authorList>
            <person name="Inoue J."/>
            <person name="Oshima K."/>
            <person name="Suda W."/>
            <person name="Sakamoto M."/>
            <person name="Iino T."/>
            <person name="Noda S."/>
            <person name="Hongoh Y."/>
            <person name="Hattori M."/>
            <person name="Ohkuma M."/>
        </authorList>
    </citation>
    <scope>NUCLEOTIDE SEQUENCE [LARGE SCALE GENOMIC DNA]</scope>
    <source>
        <strain evidence="2">JCM 15548</strain>
    </source>
</reference>
<dbReference type="SUPFAM" id="SSF53448">
    <property type="entry name" value="Nucleotide-diphospho-sugar transferases"/>
    <property type="match status" value="1"/>
</dbReference>
<dbReference type="Proteomes" id="UP000032900">
    <property type="component" value="Unassembled WGS sequence"/>
</dbReference>
<dbReference type="Pfam" id="PF00535">
    <property type="entry name" value="Glycos_transf_2"/>
    <property type="match status" value="1"/>
</dbReference>
<keyword evidence="3" id="KW-1185">Reference proteome</keyword>
<sequence>MQMTNKLLFSIGVPAFKAAFLKDCIQSILNQTYENFELIIVNDASPEDLETIVSFFNDDRIKYHCNEHNFGALNVVDNWNKCLSYAKGDYFVLMGDDDLMEPDYLINFKSLIEKYPQLNVFHCRSNIINESSELIGVTPSWPEYESLCENIWHRLFTNRVQYVSDFVYRTEVLRSNGGFFKQPLAWASDDITAYMMIDVYGIAHINRPLLNYRRNPKTISSTGNVNFKLMAIKNEISWIKEFVAGVKPIEKKEYLLASLIENNIAKYQIKKQAYTCVHFFSKGFLFGVIDLMRVKDIPLRVKILSIALVFKRN</sequence>
<keyword evidence="2" id="KW-0808">Transferase</keyword>
<evidence type="ECO:0000259" key="1">
    <source>
        <dbReference type="Pfam" id="PF00535"/>
    </source>
</evidence>